<dbReference type="AlphaFoldDB" id="A0A1B9QRN4"/>
<dbReference type="EMBL" id="JAKMYX010000165">
    <property type="protein sequence ID" value="MDH5924134.1"/>
    <property type="molecule type" value="Genomic_DNA"/>
</dbReference>
<accession>A0A1B9QRN4</accession>
<name>A0A1B9QRN4_VIBSP</name>
<dbReference type="RefSeq" id="WP_004734033.1">
    <property type="nucleotide sequence ID" value="NZ_AP025508.1"/>
</dbReference>
<evidence type="ECO:0000313" key="1">
    <source>
        <dbReference type="EMBL" id="MDH5924134.1"/>
    </source>
</evidence>
<gene>
    <name evidence="1" type="ORF">L8R85_24285</name>
</gene>
<reference evidence="1" key="1">
    <citation type="submission" date="2022-01" db="EMBL/GenBank/DDBJ databases">
        <title>Vibrio aestuarianus Clade A and Clade B isolates are associated with Pacific oyster (Crassostrea gigas) disease outbreaks across Ireland.</title>
        <authorList>
            <person name="Coyle N."/>
            <person name="O'Toole C."/>
            <person name="Thomas J.C.L."/>
            <person name="Ryder D."/>
            <person name="Cheslett D."/>
            <person name="Feist S."/>
            <person name="Bean T."/>
            <person name="Joseph A."/>
            <person name="Waina A."/>
            <person name="Feil E."/>
            <person name="Verner-Jeffreys D.W."/>
        </authorList>
    </citation>
    <scope>NUCLEOTIDE SEQUENCE</scope>
    <source>
        <strain evidence="1">S/17/14 A</strain>
    </source>
</reference>
<organism evidence="1 2">
    <name type="scientific">Vibrio splendidus</name>
    <dbReference type="NCBI Taxonomy" id="29497"/>
    <lineage>
        <taxon>Bacteria</taxon>
        <taxon>Pseudomonadati</taxon>
        <taxon>Pseudomonadota</taxon>
        <taxon>Gammaproteobacteria</taxon>
        <taxon>Vibrionales</taxon>
        <taxon>Vibrionaceae</taxon>
        <taxon>Vibrio</taxon>
    </lineage>
</organism>
<sequence>MNFVKSTIFASTLLLSLASNAASLSTIGTQDNGVFNEMQQIQLKSAGERSSTKSADIFFIDSNDVQVEGLTKELLKDFNSIVIVGDSFKNKELMIKLVGFGIEREVVAITNIHDSSKRQINTYSKGDKAGNDKVAAVLMDTIARHL</sequence>
<evidence type="ECO:0000313" key="2">
    <source>
        <dbReference type="Proteomes" id="UP001159663"/>
    </source>
</evidence>
<dbReference type="Proteomes" id="UP001159663">
    <property type="component" value="Unassembled WGS sequence"/>
</dbReference>
<protein>
    <submittedName>
        <fullName evidence="1">Uncharacterized protein</fullName>
    </submittedName>
</protein>
<comment type="caution">
    <text evidence="1">The sequence shown here is derived from an EMBL/GenBank/DDBJ whole genome shotgun (WGS) entry which is preliminary data.</text>
</comment>
<proteinExistence type="predicted"/>